<gene>
    <name evidence="12" type="ORF">GRF29_28g2061707</name>
</gene>
<dbReference type="SMART" id="SM00355">
    <property type="entry name" value="ZnF_C2H2"/>
    <property type="match status" value="3"/>
</dbReference>
<feature type="region of interest" description="Disordered" evidence="9">
    <location>
        <begin position="160"/>
        <end position="209"/>
    </location>
</feature>
<dbReference type="GO" id="GO:0008270">
    <property type="term" value="F:zinc ion binding"/>
    <property type="evidence" value="ECO:0007669"/>
    <property type="project" value="UniProtKB-KW"/>
</dbReference>
<organism evidence="12 13">
    <name type="scientific">Pseudopithomyces chartarum</name>
    <dbReference type="NCBI Taxonomy" id="1892770"/>
    <lineage>
        <taxon>Eukaryota</taxon>
        <taxon>Fungi</taxon>
        <taxon>Dikarya</taxon>
        <taxon>Ascomycota</taxon>
        <taxon>Pezizomycotina</taxon>
        <taxon>Dothideomycetes</taxon>
        <taxon>Pleosporomycetidae</taxon>
        <taxon>Pleosporales</taxon>
        <taxon>Massarineae</taxon>
        <taxon>Didymosphaeriaceae</taxon>
        <taxon>Pseudopithomyces</taxon>
    </lineage>
</organism>
<feature type="region of interest" description="Disordered" evidence="9">
    <location>
        <begin position="1"/>
        <end position="20"/>
    </location>
</feature>
<dbReference type="AlphaFoldDB" id="A0AAN6RJK0"/>
<comment type="caution">
    <text evidence="12">The sequence shown here is derived from an EMBL/GenBank/DDBJ whole genome shotgun (WGS) entry which is preliminary data.</text>
</comment>
<dbReference type="Proteomes" id="UP001280581">
    <property type="component" value="Unassembled WGS sequence"/>
</dbReference>
<keyword evidence="6" id="KW-0804">Transcription</keyword>
<evidence type="ECO:0000256" key="5">
    <source>
        <dbReference type="ARBA" id="ARBA00023015"/>
    </source>
</evidence>
<feature type="compositionally biased region" description="Polar residues" evidence="9">
    <location>
        <begin position="316"/>
        <end position="334"/>
    </location>
</feature>
<sequence>MDPGLGPPQQSPDDYSAKERRERTGVAVGISLGVFILFAGPLCLVYFANWRRKRKRRRQEIRDLEGTTAVSQSEKDGTARFEHTDFSALTTTVVAREDTEADLAEWREIQRLRTETDLERLKRDPTSPLNTYPITQPSKAVTSDEVLGLDKASYLRNLPIATASPSNPEGPSSITVLPSQLPSFGEPDLEGEASKKTQSSGGDKCVSPWMVEHEPNPVIWSHLRGSTSGMSESVDATMQTQGGEASAQNEGCPENVHDRSLLSPANVPLFNPTIEEAQPAPNYHFLPDHWDHTPPFEAGHEVTVRDRKGSKESCPSDETTISSPSTSNGSQDSSDPLLGQGYSERDSQSPTTFKVPEVYHPQHIIPREGTAQQASYSTGKPFCRHCNRSFKTTGQLNAHIHRKHVRRYSCAICPSTFHLKTDLKRHELTVHRKQLPVDTRGFRCPNPGCSIPEKIFLRRDNFDRHVSRCARRSESDGQKTEG</sequence>
<feature type="domain" description="C2H2-type" evidence="11">
    <location>
        <begin position="381"/>
        <end position="409"/>
    </location>
</feature>
<evidence type="ECO:0000313" key="13">
    <source>
        <dbReference type="Proteomes" id="UP001280581"/>
    </source>
</evidence>
<protein>
    <recommendedName>
        <fullName evidence="11">C2H2-type domain-containing protein</fullName>
    </recommendedName>
</protein>
<dbReference type="PROSITE" id="PS00028">
    <property type="entry name" value="ZINC_FINGER_C2H2_1"/>
    <property type="match status" value="2"/>
</dbReference>
<keyword evidence="10" id="KW-0472">Membrane</keyword>
<keyword evidence="10" id="KW-1133">Transmembrane helix</keyword>
<evidence type="ECO:0000256" key="8">
    <source>
        <dbReference type="PROSITE-ProRule" id="PRU00042"/>
    </source>
</evidence>
<evidence type="ECO:0000256" key="6">
    <source>
        <dbReference type="ARBA" id="ARBA00023163"/>
    </source>
</evidence>
<keyword evidence="2" id="KW-0479">Metal-binding</keyword>
<keyword evidence="10" id="KW-0812">Transmembrane</keyword>
<dbReference type="GO" id="GO:0006357">
    <property type="term" value="P:regulation of transcription by RNA polymerase II"/>
    <property type="evidence" value="ECO:0007669"/>
    <property type="project" value="TreeGrafter"/>
</dbReference>
<keyword evidence="4" id="KW-0862">Zinc</keyword>
<feature type="region of interest" description="Disordered" evidence="9">
    <location>
        <begin position="302"/>
        <end position="352"/>
    </location>
</feature>
<feature type="compositionally biased region" description="Polar residues" evidence="9">
    <location>
        <begin position="163"/>
        <end position="182"/>
    </location>
</feature>
<feature type="region of interest" description="Disordered" evidence="9">
    <location>
        <begin position="117"/>
        <end position="137"/>
    </location>
</feature>
<evidence type="ECO:0000256" key="2">
    <source>
        <dbReference type="ARBA" id="ARBA00022723"/>
    </source>
</evidence>
<feature type="transmembrane region" description="Helical" evidence="10">
    <location>
        <begin position="26"/>
        <end position="48"/>
    </location>
</feature>
<evidence type="ECO:0000256" key="1">
    <source>
        <dbReference type="ARBA" id="ARBA00004123"/>
    </source>
</evidence>
<feature type="compositionally biased region" description="Basic and acidic residues" evidence="9">
    <location>
        <begin position="302"/>
        <end position="311"/>
    </location>
</feature>
<dbReference type="InterPro" id="IPR051061">
    <property type="entry name" value="Zinc_finger_trans_reg"/>
</dbReference>
<name>A0AAN6RJK0_9PLEO</name>
<dbReference type="SUPFAM" id="SSF57667">
    <property type="entry name" value="beta-beta-alpha zinc fingers"/>
    <property type="match status" value="1"/>
</dbReference>
<keyword evidence="7" id="KW-0539">Nucleus</keyword>
<evidence type="ECO:0000259" key="11">
    <source>
        <dbReference type="PROSITE" id="PS50157"/>
    </source>
</evidence>
<dbReference type="EMBL" id="WVTA01000004">
    <property type="protein sequence ID" value="KAK3214102.1"/>
    <property type="molecule type" value="Genomic_DNA"/>
</dbReference>
<evidence type="ECO:0000256" key="10">
    <source>
        <dbReference type="SAM" id="Phobius"/>
    </source>
</evidence>
<feature type="region of interest" description="Disordered" evidence="9">
    <location>
        <begin position="225"/>
        <end position="264"/>
    </location>
</feature>
<proteinExistence type="predicted"/>
<keyword evidence="3 8" id="KW-0863">Zinc-finger</keyword>
<feature type="domain" description="C2H2-type" evidence="11">
    <location>
        <begin position="408"/>
        <end position="436"/>
    </location>
</feature>
<dbReference type="InterPro" id="IPR036236">
    <property type="entry name" value="Znf_C2H2_sf"/>
</dbReference>
<dbReference type="PANTHER" id="PTHR46179">
    <property type="entry name" value="ZINC FINGER PROTEIN"/>
    <property type="match status" value="1"/>
</dbReference>
<accession>A0AAN6RJK0</accession>
<dbReference type="InterPro" id="IPR013087">
    <property type="entry name" value="Znf_C2H2_type"/>
</dbReference>
<feature type="compositionally biased region" description="Polar residues" evidence="9">
    <location>
        <begin position="127"/>
        <end position="137"/>
    </location>
</feature>
<dbReference type="PANTHER" id="PTHR46179:SF13">
    <property type="entry name" value="C2H2-TYPE DOMAIN-CONTAINING PROTEIN"/>
    <property type="match status" value="1"/>
</dbReference>
<dbReference type="PROSITE" id="PS50157">
    <property type="entry name" value="ZINC_FINGER_C2H2_2"/>
    <property type="match status" value="2"/>
</dbReference>
<feature type="compositionally biased region" description="Pro residues" evidence="9">
    <location>
        <begin position="1"/>
        <end position="10"/>
    </location>
</feature>
<keyword evidence="5" id="KW-0805">Transcription regulation</keyword>
<evidence type="ECO:0000256" key="4">
    <source>
        <dbReference type="ARBA" id="ARBA00022833"/>
    </source>
</evidence>
<keyword evidence="13" id="KW-1185">Reference proteome</keyword>
<evidence type="ECO:0000256" key="3">
    <source>
        <dbReference type="ARBA" id="ARBA00022771"/>
    </source>
</evidence>
<dbReference type="Gene3D" id="3.30.160.60">
    <property type="entry name" value="Classic Zinc Finger"/>
    <property type="match status" value="1"/>
</dbReference>
<comment type="subcellular location">
    <subcellularLocation>
        <location evidence="1">Nucleus</location>
    </subcellularLocation>
</comment>
<evidence type="ECO:0000256" key="7">
    <source>
        <dbReference type="ARBA" id="ARBA00023242"/>
    </source>
</evidence>
<evidence type="ECO:0000313" key="12">
    <source>
        <dbReference type="EMBL" id="KAK3214102.1"/>
    </source>
</evidence>
<feature type="compositionally biased region" description="Polar residues" evidence="9">
    <location>
        <begin position="225"/>
        <end position="249"/>
    </location>
</feature>
<evidence type="ECO:0000256" key="9">
    <source>
        <dbReference type="SAM" id="MobiDB-lite"/>
    </source>
</evidence>
<reference evidence="12 13" key="1">
    <citation type="submission" date="2021-02" db="EMBL/GenBank/DDBJ databases">
        <title>Genome assembly of Pseudopithomyces chartarum.</title>
        <authorList>
            <person name="Jauregui R."/>
            <person name="Singh J."/>
            <person name="Voisey C."/>
        </authorList>
    </citation>
    <scope>NUCLEOTIDE SEQUENCE [LARGE SCALE GENOMIC DNA]</scope>
    <source>
        <strain evidence="12 13">AGR01</strain>
    </source>
</reference>
<dbReference type="GO" id="GO:0005634">
    <property type="term" value="C:nucleus"/>
    <property type="evidence" value="ECO:0007669"/>
    <property type="project" value="UniProtKB-SubCell"/>
</dbReference>